<dbReference type="Proteomes" id="UP001523216">
    <property type="component" value="Unassembled WGS sequence"/>
</dbReference>
<proteinExistence type="predicted"/>
<protein>
    <submittedName>
        <fullName evidence="2">DUF2236 domain-containing protein</fullName>
    </submittedName>
</protein>
<evidence type="ECO:0000313" key="3">
    <source>
        <dbReference type="Proteomes" id="UP001523216"/>
    </source>
</evidence>
<dbReference type="InterPro" id="IPR046366">
    <property type="entry name" value="MPAB"/>
</dbReference>
<keyword evidence="3" id="KW-1185">Reference proteome</keyword>
<sequence>MLYRTGRFTRLAEIQAMDPATEYSAIYRITALFDLPSDVRTGLLLGFWRTFAVPAVAEILYGTGKSINRTRKRADDTALIIYNLIHHGTNSPEGAEAIRIMNAIHSRWNIREEDYLYVLGTFIFPQVDWLQRHGWRSLCCHEKESIYLFYRDIGTRMGIMEIPGTFEEYKSWYIAFEAKNFASTPAGIELMKGTRDLLNKMPAWLVPLAQRMLPALLDEKYRTVVGLEGSPRWATRLLNGLLWVRAKALRHAAAPRVLPDRADMRRLRRPSSANPS</sequence>
<comment type="caution">
    <text evidence="2">The sequence shown here is derived from an EMBL/GenBank/DDBJ whole genome shotgun (WGS) entry which is preliminary data.</text>
</comment>
<dbReference type="Pfam" id="PF09995">
    <property type="entry name" value="MPAB_Lcp_cat"/>
    <property type="match status" value="1"/>
</dbReference>
<feature type="domain" description="ER-bound oxygenase mpaB/mpaB'/Rubber oxygenase catalytic" evidence="1">
    <location>
        <begin position="43"/>
        <end position="244"/>
    </location>
</feature>
<dbReference type="PANTHER" id="PTHR36124:SF1">
    <property type="entry name" value="ER-BOUND OXYGENASE MPAB_MPAB'_RUBBER OXYGENASE CATALYTIC DOMAIN-CONTAINING PROTEIN"/>
    <property type="match status" value="1"/>
</dbReference>
<gene>
    <name evidence="2" type="ORF">LXN57_40885</name>
</gene>
<dbReference type="RefSeq" id="WP_251803690.1">
    <property type="nucleotide sequence ID" value="NZ_JAMQOL010000068.1"/>
</dbReference>
<organism evidence="2 3">
    <name type="scientific">Paractinoplanes hotanensis</name>
    <dbReference type="NCBI Taxonomy" id="2906497"/>
    <lineage>
        <taxon>Bacteria</taxon>
        <taxon>Bacillati</taxon>
        <taxon>Actinomycetota</taxon>
        <taxon>Actinomycetes</taxon>
        <taxon>Micromonosporales</taxon>
        <taxon>Micromonosporaceae</taxon>
        <taxon>Paractinoplanes</taxon>
    </lineage>
</organism>
<evidence type="ECO:0000313" key="2">
    <source>
        <dbReference type="EMBL" id="MCM4083922.1"/>
    </source>
</evidence>
<evidence type="ECO:0000259" key="1">
    <source>
        <dbReference type="Pfam" id="PF09995"/>
    </source>
</evidence>
<reference evidence="2 3" key="1">
    <citation type="submission" date="2022-06" db="EMBL/GenBank/DDBJ databases">
        <title>Actinoplanes abujensis sp. nov., isolated from Nigerian arid soil.</title>
        <authorList>
            <person name="Ding P."/>
        </authorList>
    </citation>
    <scope>NUCLEOTIDE SEQUENCE [LARGE SCALE GENOMIC DNA]</scope>
    <source>
        <strain evidence="3">TRM88002</strain>
    </source>
</reference>
<dbReference type="PANTHER" id="PTHR36124">
    <property type="match status" value="1"/>
</dbReference>
<accession>A0ABT0YCY4</accession>
<dbReference type="InterPro" id="IPR018713">
    <property type="entry name" value="MPAB/Lcp_cat_dom"/>
</dbReference>
<name>A0ABT0YCY4_9ACTN</name>
<dbReference type="EMBL" id="JAMQOL010000068">
    <property type="protein sequence ID" value="MCM4083922.1"/>
    <property type="molecule type" value="Genomic_DNA"/>
</dbReference>